<accession>A0A0N9NG76</accession>
<dbReference type="KEGG" id="goq:ACH46_18445"/>
<sequence length="59" mass="6071">MTGDIPIVGATVVGVQPGYSLNLWLTNGGGVAIEDPLDLVSGELAVRDDYILVGAAHFC</sequence>
<protein>
    <submittedName>
        <fullName evidence="1">Uncharacterized protein</fullName>
    </submittedName>
</protein>
<organism evidence="1 2">
    <name type="scientific">Gordonia phthalatica</name>
    <dbReference type="NCBI Taxonomy" id="1136941"/>
    <lineage>
        <taxon>Bacteria</taxon>
        <taxon>Bacillati</taxon>
        <taxon>Actinomycetota</taxon>
        <taxon>Actinomycetes</taxon>
        <taxon>Mycobacteriales</taxon>
        <taxon>Gordoniaceae</taxon>
        <taxon>Gordonia</taxon>
    </lineage>
</organism>
<proteinExistence type="predicted"/>
<evidence type="ECO:0000313" key="1">
    <source>
        <dbReference type="EMBL" id="ALG86112.1"/>
    </source>
</evidence>
<dbReference type="RefSeq" id="WP_062394213.1">
    <property type="nucleotide sequence ID" value="NZ_CP011853.1"/>
</dbReference>
<reference evidence="1 2" key="2">
    <citation type="journal article" date="2017" name="Int. J. Syst. Evol. Microbiol.">
        <title>Gordonia phthalatica sp. nov., a di-n-butyl phthalate-degrading bacterium isolated from activated sludge.</title>
        <authorList>
            <person name="Jin D."/>
            <person name="Kong X."/>
            <person name="Jia M."/>
            <person name="Yu X."/>
            <person name="Wang X."/>
            <person name="Zhuang X."/>
            <person name="Deng Y."/>
            <person name="Bai Z."/>
        </authorList>
    </citation>
    <scope>NUCLEOTIDE SEQUENCE [LARGE SCALE GENOMIC DNA]</scope>
    <source>
        <strain evidence="1 2">QH-11</strain>
    </source>
</reference>
<reference evidence="2" key="1">
    <citation type="submission" date="2015-06" db="EMBL/GenBank/DDBJ databases">
        <title>Complete genome sequence and metabolic analysis of phthalate degradation pathway in Gordonia sp. QH-11.</title>
        <authorList>
            <person name="Jin D."/>
            <person name="Kong X."/>
            <person name="Bai Z."/>
        </authorList>
    </citation>
    <scope>NUCLEOTIDE SEQUENCE [LARGE SCALE GENOMIC DNA]</scope>
    <source>
        <strain evidence="2">QH-11</strain>
    </source>
</reference>
<dbReference type="AlphaFoldDB" id="A0A0N9NG76"/>
<dbReference type="Proteomes" id="UP000063789">
    <property type="component" value="Chromosome"/>
</dbReference>
<keyword evidence="2" id="KW-1185">Reference proteome</keyword>
<name>A0A0N9NG76_9ACTN</name>
<dbReference type="EMBL" id="CP011853">
    <property type="protein sequence ID" value="ALG86112.1"/>
    <property type="molecule type" value="Genomic_DNA"/>
</dbReference>
<dbReference type="STRING" id="1136941.ACH46_18445"/>
<gene>
    <name evidence="1" type="ORF">ACH46_18445</name>
</gene>
<evidence type="ECO:0000313" key="2">
    <source>
        <dbReference type="Proteomes" id="UP000063789"/>
    </source>
</evidence>